<evidence type="ECO:0000313" key="2">
    <source>
        <dbReference type="Proteomes" id="UP000236291"/>
    </source>
</evidence>
<proteinExistence type="predicted"/>
<dbReference type="Proteomes" id="UP000236291">
    <property type="component" value="Unassembled WGS sequence"/>
</dbReference>
<protein>
    <submittedName>
        <fullName evidence="1">Uncharacterized protein</fullName>
    </submittedName>
</protein>
<dbReference type="EMBL" id="ASHM01000167">
    <property type="protein sequence ID" value="PNY04072.1"/>
    <property type="molecule type" value="Genomic_DNA"/>
</dbReference>
<organism evidence="1 2">
    <name type="scientific">Trifolium pratense</name>
    <name type="common">Red clover</name>
    <dbReference type="NCBI Taxonomy" id="57577"/>
    <lineage>
        <taxon>Eukaryota</taxon>
        <taxon>Viridiplantae</taxon>
        <taxon>Streptophyta</taxon>
        <taxon>Embryophyta</taxon>
        <taxon>Tracheophyta</taxon>
        <taxon>Spermatophyta</taxon>
        <taxon>Magnoliopsida</taxon>
        <taxon>eudicotyledons</taxon>
        <taxon>Gunneridae</taxon>
        <taxon>Pentapetalae</taxon>
        <taxon>rosids</taxon>
        <taxon>fabids</taxon>
        <taxon>Fabales</taxon>
        <taxon>Fabaceae</taxon>
        <taxon>Papilionoideae</taxon>
        <taxon>50 kb inversion clade</taxon>
        <taxon>NPAAA clade</taxon>
        <taxon>Hologalegina</taxon>
        <taxon>IRL clade</taxon>
        <taxon>Trifolieae</taxon>
        <taxon>Trifolium</taxon>
    </lineage>
</organism>
<dbReference type="AlphaFoldDB" id="A0A2K3NM03"/>
<gene>
    <name evidence="1" type="ORF">L195_g000484</name>
</gene>
<accession>A0A2K3NM03</accession>
<name>A0A2K3NM03_TRIPR</name>
<sequence>MRGVGRENFLMRFGITLPNCCQRILIKGPKFIFGPTTLIKKSFLVPTGFSSLKGKRGRKQLQTWLRYFECLKKGSRKVLTFNDQIQFFNGETPGILDIVDAAPCCTRKAFYEACNIEVFTPEMM</sequence>
<reference evidence="1 2" key="1">
    <citation type="journal article" date="2014" name="Am. J. Bot.">
        <title>Genome assembly and annotation for red clover (Trifolium pratense; Fabaceae).</title>
        <authorList>
            <person name="Istvanek J."/>
            <person name="Jaros M."/>
            <person name="Krenek A."/>
            <person name="Repkova J."/>
        </authorList>
    </citation>
    <scope>NUCLEOTIDE SEQUENCE [LARGE SCALE GENOMIC DNA]</scope>
    <source>
        <strain evidence="2">cv. Tatra</strain>
        <tissue evidence="1">Young leaves</tissue>
    </source>
</reference>
<evidence type="ECO:0000313" key="1">
    <source>
        <dbReference type="EMBL" id="PNY04072.1"/>
    </source>
</evidence>
<reference evidence="1 2" key="2">
    <citation type="journal article" date="2017" name="Front. Plant Sci.">
        <title>Gene Classification and Mining of Molecular Markers Useful in Red Clover (Trifolium pratense) Breeding.</title>
        <authorList>
            <person name="Istvanek J."/>
            <person name="Dluhosova J."/>
            <person name="Dluhos P."/>
            <person name="Patkova L."/>
            <person name="Nedelnik J."/>
            <person name="Repkova J."/>
        </authorList>
    </citation>
    <scope>NUCLEOTIDE SEQUENCE [LARGE SCALE GENOMIC DNA]</scope>
    <source>
        <strain evidence="2">cv. Tatra</strain>
        <tissue evidence="1">Young leaves</tissue>
    </source>
</reference>
<comment type="caution">
    <text evidence="1">The sequence shown here is derived from an EMBL/GenBank/DDBJ whole genome shotgun (WGS) entry which is preliminary data.</text>
</comment>